<accession>A0ABR3PY28</accession>
<comment type="caution">
    <text evidence="6">The sequence shown here is derived from an EMBL/GenBank/DDBJ whole genome shotgun (WGS) entry which is preliminary data.</text>
</comment>
<comment type="subcellular location">
    <subcellularLocation>
        <location evidence="1">Mitochondrion inner membrane</location>
    </subcellularLocation>
</comment>
<keyword evidence="3" id="KW-0496">Mitochondrion</keyword>
<evidence type="ECO:0000313" key="6">
    <source>
        <dbReference type="EMBL" id="KAL1407221.1"/>
    </source>
</evidence>
<dbReference type="InterPro" id="IPR039297">
    <property type="entry name" value="COX7a"/>
</dbReference>
<dbReference type="RefSeq" id="XP_069207165.1">
    <property type="nucleotide sequence ID" value="XM_069355094.1"/>
</dbReference>
<evidence type="ECO:0000256" key="4">
    <source>
        <dbReference type="ARBA" id="ARBA00023136"/>
    </source>
</evidence>
<keyword evidence="5" id="KW-1133">Transmembrane helix</keyword>
<evidence type="ECO:0000256" key="3">
    <source>
        <dbReference type="ARBA" id="ARBA00023128"/>
    </source>
</evidence>
<dbReference type="Pfam" id="PF02238">
    <property type="entry name" value="COX7a"/>
    <property type="match status" value="1"/>
</dbReference>
<sequence>MSWPVTATPHIRERQIFLQSRAGKELVYLRKPRSKVYFAAYLGLLGVSVGGSVFQLIQYARGHAKKE</sequence>
<dbReference type="EMBL" id="JBBXJM010000005">
    <property type="protein sequence ID" value="KAL1407221.1"/>
    <property type="molecule type" value="Genomic_DNA"/>
</dbReference>
<feature type="transmembrane region" description="Helical" evidence="5">
    <location>
        <begin position="36"/>
        <end position="57"/>
    </location>
</feature>
<name>A0ABR3PY28_9TREE</name>
<gene>
    <name evidence="6" type="ORF">Q8F55_006638</name>
</gene>
<evidence type="ECO:0000256" key="1">
    <source>
        <dbReference type="ARBA" id="ARBA00004273"/>
    </source>
</evidence>
<evidence type="ECO:0000313" key="7">
    <source>
        <dbReference type="Proteomes" id="UP001565368"/>
    </source>
</evidence>
<keyword evidence="2" id="KW-0999">Mitochondrion inner membrane</keyword>
<reference evidence="6 7" key="1">
    <citation type="submission" date="2023-08" db="EMBL/GenBank/DDBJ databases">
        <title>Annotated Genome Sequence of Vanrija albida AlHP1.</title>
        <authorList>
            <person name="Herzog R."/>
        </authorList>
    </citation>
    <scope>NUCLEOTIDE SEQUENCE [LARGE SCALE GENOMIC DNA]</scope>
    <source>
        <strain evidence="6 7">AlHP1</strain>
    </source>
</reference>
<keyword evidence="4 5" id="KW-0472">Membrane</keyword>
<organism evidence="6 7">
    <name type="scientific">Vanrija albida</name>
    <dbReference type="NCBI Taxonomy" id="181172"/>
    <lineage>
        <taxon>Eukaryota</taxon>
        <taxon>Fungi</taxon>
        <taxon>Dikarya</taxon>
        <taxon>Basidiomycota</taxon>
        <taxon>Agaricomycotina</taxon>
        <taxon>Tremellomycetes</taxon>
        <taxon>Trichosporonales</taxon>
        <taxon>Trichosporonaceae</taxon>
        <taxon>Vanrija</taxon>
    </lineage>
</organism>
<keyword evidence="5" id="KW-0812">Transmembrane</keyword>
<keyword evidence="7" id="KW-1185">Reference proteome</keyword>
<evidence type="ECO:0000256" key="2">
    <source>
        <dbReference type="ARBA" id="ARBA00022792"/>
    </source>
</evidence>
<protein>
    <submittedName>
        <fullName evidence="6">Uncharacterized protein</fullName>
    </submittedName>
</protein>
<dbReference type="GeneID" id="95987681"/>
<proteinExistence type="predicted"/>
<dbReference type="Proteomes" id="UP001565368">
    <property type="component" value="Unassembled WGS sequence"/>
</dbReference>
<evidence type="ECO:0000256" key="5">
    <source>
        <dbReference type="SAM" id="Phobius"/>
    </source>
</evidence>